<accession>A0ABU3ESJ3</accession>
<evidence type="ECO:0000313" key="2">
    <source>
        <dbReference type="EMBL" id="MDT2597837.1"/>
    </source>
</evidence>
<gene>
    <name evidence="2" type="ORF">P7D39_12595</name>
</gene>
<reference evidence="2 3" key="1">
    <citation type="submission" date="2023-03" db="EMBL/GenBank/DDBJ databases">
        <authorList>
            <person name="Shen W."/>
            <person name="Cai J."/>
        </authorList>
    </citation>
    <scope>NUCLEOTIDE SEQUENCE [LARGE SCALE GENOMIC DNA]</scope>
    <source>
        <strain evidence="2 3">P72-2</strain>
    </source>
</reference>
<dbReference type="RefSeq" id="WP_311859282.1">
    <property type="nucleotide sequence ID" value="NZ_JARPYR010000036.1"/>
</dbReference>
<dbReference type="Proteomes" id="UP001256547">
    <property type="component" value="Unassembled WGS sequence"/>
</dbReference>
<feature type="region of interest" description="Disordered" evidence="1">
    <location>
        <begin position="79"/>
        <end position="109"/>
    </location>
</feature>
<organism evidence="2 3">
    <name type="scientific">Enterococcus dongliensis</name>
    <dbReference type="NCBI Taxonomy" id="2559925"/>
    <lineage>
        <taxon>Bacteria</taxon>
        <taxon>Bacillati</taxon>
        <taxon>Bacillota</taxon>
        <taxon>Bacilli</taxon>
        <taxon>Lactobacillales</taxon>
        <taxon>Enterococcaceae</taxon>
        <taxon>Enterococcus</taxon>
    </lineage>
</organism>
<protein>
    <submittedName>
        <fullName evidence="2">Collagen-like protein</fullName>
    </submittedName>
</protein>
<dbReference type="EMBL" id="JARPYR010000036">
    <property type="protein sequence ID" value="MDT2597837.1"/>
    <property type="molecule type" value="Genomic_DNA"/>
</dbReference>
<name>A0ABU3ESJ3_9ENTE</name>
<feature type="compositionally biased region" description="Low complexity" evidence="1">
    <location>
        <begin position="80"/>
        <end position="109"/>
    </location>
</feature>
<comment type="caution">
    <text evidence="2">The sequence shown here is derived from an EMBL/GenBank/DDBJ whole genome shotgun (WGS) entry which is preliminary data.</text>
</comment>
<evidence type="ECO:0000256" key="1">
    <source>
        <dbReference type="SAM" id="MobiDB-lite"/>
    </source>
</evidence>
<dbReference type="Gene3D" id="1.20.5.320">
    <property type="entry name" value="6-Phosphogluconate Dehydrogenase, domain 3"/>
    <property type="match status" value="1"/>
</dbReference>
<evidence type="ECO:0000313" key="3">
    <source>
        <dbReference type="Proteomes" id="UP001256547"/>
    </source>
</evidence>
<proteinExistence type="predicted"/>
<sequence>MTDIVKMKQDDIQIYPQTHVNAVVGLTTIKGDKGDKGDTGATGPAGAAATITVGTVTSGDTAAVSNAGTTTAAKFNFVLPKGPKGDTGATGPTGATGATGPQGPAGQNATTTAVATTTTNGLMSKTDKIKLDGLSNVTFEKVGEV</sequence>
<keyword evidence="3" id="KW-1185">Reference proteome</keyword>